<dbReference type="PANTHER" id="PTHR25462">
    <property type="entry name" value="BONUS, ISOFORM C-RELATED"/>
    <property type="match status" value="1"/>
</dbReference>
<dbReference type="InterPro" id="IPR003877">
    <property type="entry name" value="SPRY_dom"/>
</dbReference>
<feature type="domain" description="B box-type" evidence="4">
    <location>
        <begin position="101"/>
        <end position="143"/>
    </location>
</feature>
<sequence length="474" mass="56603">MSQANKNKKETKNNKIKKEEENIQKESKNNEKNVPIGLPTKTRIKCEVCSKEDSEFYCSQCLVHYCQKCEAQVHSTFLKKKHEKFISQDIFIKNQESKEKKNNNKCPKHKKKFKIYCEEEDQLKCSGCITEYCLDQNHSLLTLNSKSNQIFQKMEIILKEIQTKEKENQLSIQKSQQNKNKFKQKIQQISQQIEKESDLLKQQIDKSKNQQLKVLKTIQIIIENQFSQKIQNNEKTIQKINEDKTKIQKISNLKTKNKNIELINESKELINEFKEIINKFKKRKEKEKEIQKFKLSKEIFDPKMNYQNTIKLKNQNQTAWNPSTNYMGRILGQTKYSTGKHKIKIKIDKFPNTQSQSNRMFLGVVQTENREKLIRNRDYEESYYFTTHWNKNLLQSKKKKIENGKQNEERYPENIKLKENDIFEILLDMDQKTIAFKINENYLGIAWENLPKSVHFFAYLSRKKKNENIQITLI</sequence>
<dbReference type="PROSITE" id="PS50119">
    <property type="entry name" value="ZF_BBOX"/>
    <property type="match status" value="2"/>
</dbReference>
<dbReference type="SUPFAM" id="SSF57845">
    <property type="entry name" value="B-box zinc-binding domain"/>
    <property type="match status" value="1"/>
</dbReference>
<keyword evidence="2" id="KW-0175">Coiled coil</keyword>
<feature type="region of interest" description="Disordered" evidence="3">
    <location>
        <begin position="1"/>
        <end position="34"/>
    </location>
</feature>
<keyword evidence="1" id="KW-0863">Zinc-finger</keyword>
<dbReference type="Gene3D" id="2.60.120.920">
    <property type="match status" value="1"/>
</dbReference>
<accession>A0ABQ8XBS1</accession>
<dbReference type="SUPFAM" id="SSF49899">
    <property type="entry name" value="Concanavalin A-like lectins/glucanases"/>
    <property type="match status" value="1"/>
</dbReference>
<feature type="coiled-coil region" evidence="2">
    <location>
        <begin position="172"/>
        <end position="210"/>
    </location>
</feature>
<name>A0ABQ8XBS1_9EUKA</name>
<dbReference type="InterPro" id="IPR013320">
    <property type="entry name" value="ConA-like_dom_sf"/>
</dbReference>
<evidence type="ECO:0000256" key="3">
    <source>
        <dbReference type="SAM" id="MobiDB-lite"/>
    </source>
</evidence>
<protein>
    <recommendedName>
        <fullName evidence="4">B box-type domain-containing protein</fullName>
    </recommendedName>
</protein>
<comment type="caution">
    <text evidence="5">The sequence shown here is derived from an EMBL/GenBank/DDBJ whole genome shotgun (WGS) entry which is preliminary data.</text>
</comment>
<evidence type="ECO:0000313" key="5">
    <source>
        <dbReference type="EMBL" id="KAJ6229053.1"/>
    </source>
</evidence>
<keyword evidence="1" id="KW-0862">Zinc</keyword>
<evidence type="ECO:0000313" key="6">
    <source>
        <dbReference type="Proteomes" id="UP001150062"/>
    </source>
</evidence>
<reference evidence="5" key="1">
    <citation type="submission" date="2022-08" db="EMBL/GenBank/DDBJ databases">
        <title>Novel sulfate-reducing endosymbionts in the free-living metamonad Anaeramoeba.</title>
        <authorList>
            <person name="Jerlstrom-Hultqvist J."/>
            <person name="Cepicka I."/>
            <person name="Gallot-Lavallee L."/>
            <person name="Salas-Leiva D."/>
            <person name="Curtis B.A."/>
            <person name="Zahonova K."/>
            <person name="Pipaliya S."/>
            <person name="Dacks J."/>
            <person name="Roger A.J."/>
        </authorList>
    </citation>
    <scope>NUCLEOTIDE SEQUENCE</scope>
    <source>
        <strain evidence="5">Schooner1</strain>
    </source>
</reference>
<dbReference type="InterPro" id="IPR047153">
    <property type="entry name" value="TRIM45/56/19-like"/>
</dbReference>
<dbReference type="EMBL" id="JAOAOG010000325">
    <property type="protein sequence ID" value="KAJ6229053.1"/>
    <property type="molecule type" value="Genomic_DNA"/>
</dbReference>
<evidence type="ECO:0000256" key="2">
    <source>
        <dbReference type="SAM" id="Coils"/>
    </source>
</evidence>
<feature type="domain" description="B box-type" evidence="4">
    <location>
        <begin position="41"/>
        <end position="85"/>
    </location>
</feature>
<dbReference type="Pfam" id="PF00622">
    <property type="entry name" value="SPRY"/>
    <property type="match status" value="1"/>
</dbReference>
<dbReference type="Gene3D" id="3.30.160.60">
    <property type="entry name" value="Classic Zinc Finger"/>
    <property type="match status" value="1"/>
</dbReference>
<gene>
    <name evidence="5" type="ORF">M0813_08553</name>
</gene>
<organism evidence="5 6">
    <name type="scientific">Anaeramoeba flamelloides</name>
    <dbReference type="NCBI Taxonomy" id="1746091"/>
    <lineage>
        <taxon>Eukaryota</taxon>
        <taxon>Metamonada</taxon>
        <taxon>Anaeramoebidae</taxon>
        <taxon>Anaeramoeba</taxon>
    </lineage>
</organism>
<dbReference type="PANTHER" id="PTHR25462:SF296">
    <property type="entry name" value="MEIOTIC P26, ISOFORM F"/>
    <property type="match status" value="1"/>
</dbReference>
<evidence type="ECO:0000256" key="1">
    <source>
        <dbReference type="PROSITE-ProRule" id="PRU00024"/>
    </source>
</evidence>
<feature type="compositionally biased region" description="Basic and acidic residues" evidence="3">
    <location>
        <begin position="7"/>
        <end position="31"/>
    </location>
</feature>
<evidence type="ECO:0000259" key="4">
    <source>
        <dbReference type="PROSITE" id="PS50119"/>
    </source>
</evidence>
<keyword evidence="6" id="KW-1185">Reference proteome</keyword>
<dbReference type="InterPro" id="IPR000315">
    <property type="entry name" value="Znf_B-box"/>
</dbReference>
<dbReference type="InterPro" id="IPR043136">
    <property type="entry name" value="B30.2/SPRY_sf"/>
</dbReference>
<dbReference type="Proteomes" id="UP001150062">
    <property type="component" value="Unassembled WGS sequence"/>
</dbReference>
<proteinExistence type="predicted"/>
<keyword evidence="1" id="KW-0479">Metal-binding</keyword>
<feature type="coiled-coil region" evidence="2">
    <location>
        <begin position="263"/>
        <end position="290"/>
    </location>
</feature>